<comment type="caution">
    <text evidence="3">The sequence shown here is derived from an EMBL/GenBank/DDBJ whole genome shotgun (WGS) entry which is preliminary data.</text>
</comment>
<dbReference type="GO" id="GO:0004571">
    <property type="term" value="F:mannosyl-oligosaccharide 1,2-alpha-mannosidase activity"/>
    <property type="evidence" value="ECO:0007669"/>
    <property type="project" value="InterPro"/>
</dbReference>
<evidence type="ECO:0000256" key="1">
    <source>
        <dbReference type="ARBA" id="ARBA00007658"/>
    </source>
</evidence>
<dbReference type="InterPro" id="IPR012341">
    <property type="entry name" value="6hp_glycosidase-like_sf"/>
</dbReference>
<feature type="signal peptide" evidence="2">
    <location>
        <begin position="1"/>
        <end position="20"/>
    </location>
</feature>
<sequence>MESVFVLLSGELVMHMVVWCGREEAQPQVAGWNYHTKREALTLTALPDHCQTKAPRVGMGHVLFLSVNRATSTALASSAVHDVTTREKAEAADSMESFWMGETLKYFPPDLQRRGVGQPG</sequence>
<reference evidence="3" key="2">
    <citation type="submission" date="2023-06" db="EMBL/GenBank/DDBJ databases">
        <authorList>
            <consortium name="Lawrence Berkeley National Laboratory"/>
            <person name="Mondo S.J."/>
            <person name="Hensen N."/>
            <person name="Bonometti L."/>
            <person name="Westerberg I."/>
            <person name="Brannstrom I.O."/>
            <person name="Guillou S."/>
            <person name="Cros-Aarteil S."/>
            <person name="Calhoun S."/>
            <person name="Haridas S."/>
            <person name="Kuo A."/>
            <person name="Pangilinan J."/>
            <person name="Riley R."/>
            <person name="Labutti K."/>
            <person name="Andreopoulos B."/>
            <person name="Lipzen A."/>
            <person name="Chen C."/>
            <person name="Yanf M."/>
            <person name="Daum C."/>
            <person name="Ng V."/>
            <person name="Clum A."/>
            <person name="Steindorff A."/>
            <person name="Ohm R."/>
            <person name="Martin F."/>
            <person name="Silar P."/>
            <person name="Natvig D."/>
            <person name="Lalanne C."/>
            <person name="Gautier V."/>
            <person name="Ament-Velasquez S.L."/>
            <person name="Kruys A."/>
            <person name="Hutchinson M.I."/>
            <person name="Powell A.J."/>
            <person name="Barry K."/>
            <person name="Miller A.N."/>
            <person name="Grigoriev I.V."/>
            <person name="Debuchy R."/>
            <person name="Gladieux P."/>
            <person name="Thoren M.H."/>
            <person name="Johannesson H."/>
        </authorList>
    </citation>
    <scope>NUCLEOTIDE SEQUENCE</scope>
    <source>
        <strain evidence="3">CBS 333.67</strain>
    </source>
</reference>
<proteinExistence type="inferred from homology"/>
<name>A0AAJ0GZ02_9PEZI</name>
<dbReference type="InterPro" id="IPR036026">
    <property type="entry name" value="Seven-hairpin_glycosidases"/>
</dbReference>
<organism evidence="3 4">
    <name type="scientific">Chaetomium strumarium</name>
    <dbReference type="NCBI Taxonomy" id="1170767"/>
    <lineage>
        <taxon>Eukaryota</taxon>
        <taxon>Fungi</taxon>
        <taxon>Dikarya</taxon>
        <taxon>Ascomycota</taxon>
        <taxon>Pezizomycotina</taxon>
        <taxon>Sordariomycetes</taxon>
        <taxon>Sordariomycetidae</taxon>
        <taxon>Sordariales</taxon>
        <taxon>Chaetomiaceae</taxon>
        <taxon>Chaetomium</taxon>
    </lineage>
</organism>
<dbReference type="RefSeq" id="XP_062724538.1">
    <property type="nucleotide sequence ID" value="XM_062868827.1"/>
</dbReference>
<dbReference type="Pfam" id="PF01532">
    <property type="entry name" value="Glyco_hydro_47"/>
    <property type="match status" value="1"/>
</dbReference>
<dbReference type="AlphaFoldDB" id="A0AAJ0GZ02"/>
<dbReference type="GO" id="GO:0005975">
    <property type="term" value="P:carbohydrate metabolic process"/>
    <property type="evidence" value="ECO:0007669"/>
    <property type="project" value="InterPro"/>
</dbReference>
<gene>
    <name evidence="3" type="ORF">B0T15DRAFT_525171</name>
</gene>
<feature type="chain" id="PRO_5042619965" evidence="2">
    <location>
        <begin position="21"/>
        <end position="120"/>
    </location>
</feature>
<dbReference type="InterPro" id="IPR001382">
    <property type="entry name" value="Glyco_hydro_47"/>
</dbReference>
<protein>
    <submittedName>
        <fullName evidence="3">Uncharacterized protein</fullName>
    </submittedName>
</protein>
<evidence type="ECO:0000313" key="3">
    <source>
        <dbReference type="EMBL" id="KAK3308758.1"/>
    </source>
</evidence>
<dbReference type="GO" id="GO:0016020">
    <property type="term" value="C:membrane"/>
    <property type="evidence" value="ECO:0007669"/>
    <property type="project" value="InterPro"/>
</dbReference>
<evidence type="ECO:0000313" key="4">
    <source>
        <dbReference type="Proteomes" id="UP001273166"/>
    </source>
</evidence>
<dbReference type="EMBL" id="JAUDZG010000002">
    <property type="protein sequence ID" value="KAK3308758.1"/>
    <property type="molecule type" value="Genomic_DNA"/>
</dbReference>
<comment type="similarity">
    <text evidence="1">Belongs to the glycosyl hydrolase 47 family.</text>
</comment>
<accession>A0AAJ0GZ02</accession>
<dbReference type="Gene3D" id="1.50.10.10">
    <property type="match status" value="1"/>
</dbReference>
<keyword evidence="2" id="KW-0732">Signal</keyword>
<dbReference type="SUPFAM" id="SSF48225">
    <property type="entry name" value="Seven-hairpin glycosidases"/>
    <property type="match status" value="1"/>
</dbReference>
<evidence type="ECO:0000256" key="2">
    <source>
        <dbReference type="SAM" id="SignalP"/>
    </source>
</evidence>
<keyword evidence="4" id="KW-1185">Reference proteome</keyword>
<dbReference type="Proteomes" id="UP001273166">
    <property type="component" value="Unassembled WGS sequence"/>
</dbReference>
<dbReference type="GO" id="GO:0036503">
    <property type="term" value="P:ERAD pathway"/>
    <property type="evidence" value="ECO:0007669"/>
    <property type="project" value="UniProtKB-ARBA"/>
</dbReference>
<dbReference type="GO" id="GO:0005509">
    <property type="term" value="F:calcium ion binding"/>
    <property type="evidence" value="ECO:0007669"/>
    <property type="project" value="InterPro"/>
</dbReference>
<reference evidence="3" key="1">
    <citation type="journal article" date="2023" name="Mol. Phylogenet. Evol.">
        <title>Genome-scale phylogeny and comparative genomics of the fungal order Sordariales.</title>
        <authorList>
            <person name="Hensen N."/>
            <person name="Bonometti L."/>
            <person name="Westerberg I."/>
            <person name="Brannstrom I.O."/>
            <person name="Guillou S."/>
            <person name="Cros-Aarteil S."/>
            <person name="Calhoun S."/>
            <person name="Haridas S."/>
            <person name="Kuo A."/>
            <person name="Mondo S."/>
            <person name="Pangilinan J."/>
            <person name="Riley R."/>
            <person name="LaButti K."/>
            <person name="Andreopoulos B."/>
            <person name="Lipzen A."/>
            <person name="Chen C."/>
            <person name="Yan M."/>
            <person name="Daum C."/>
            <person name="Ng V."/>
            <person name="Clum A."/>
            <person name="Steindorff A."/>
            <person name="Ohm R.A."/>
            <person name="Martin F."/>
            <person name="Silar P."/>
            <person name="Natvig D.O."/>
            <person name="Lalanne C."/>
            <person name="Gautier V."/>
            <person name="Ament-Velasquez S.L."/>
            <person name="Kruys A."/>
            <person name="Hutchinson M.I."/>
            <person name="Powell A.J."/>
            <person name="Barry K."/>
            <person name="Miller A.N."/>
            <person name="Grigoriev I.V."/>
            <person name="Debuchy R."/>
            <person name="Gladieux P."/>
            <person name="Hiltunen Thoren M."/>
            <person name="Johannesson H."/>
        </authorList>
    </citation>
    <scope>NUCLEOTIDE SEQUENCE</scope>
    <source>
        <strain evidence="3">CBS 333.67</strain>
    </source>
</reference>
<dbReference type="GeneID" id="87887656"/>